<dbReference type="GO" id="GO:0005686">
    <property type="term" value="C:U2 snRNP"/>
    <property type="evidence" value="ECO:0007669"/>
    <property type="project" value="TreeGrafter"/>
</dbReference>
<dbReference type="GO" id="GO:0003723">
    <property type="term" value="F:RNA binding"/>
    <property type="evidence" value="ECO:0007669"/>
    <property type="project" value="UniProtKB-UniRule"/>
</dbReference>
<dbReference type="KEGG" id="blac:94350981"/>
<comment type="subcellular location">
    <subcellularLocation>
        <location evidence="1 9">Nucleus</location>
    </subcellularLocation>
</comment>
<keyword evidence="8 9" id="KW-0687">Ribonucleoprotein</keyword>
<evidence type="ECO:0000256" key="4">
    <source>
        <dbReference type="ARBA" id="ARBA00022728"/>
    </source>
</evidence>
<dbReference type="GO" id="GO:0043186">
    <property type="term" value="C:P granule"/>
    <property type="evidence" value="ECO:0007669"/>
    <property type="project" value="TreeGrafter"/>
</dbReference>
<dbReference type="InterPro" id="IPR034098">
    <property type="entry name" value="Sm_G"/>
</dbReference>
<evidence type="ECO:0000256" key="8">
    <source>
        <dbReference type="ARBA" id="ARBA00023274"/>
    </source>
</evidence>
<dbReference type="GO" id="GO:0097526">
    <property type="term" value="C:spliceosomal tri-snRNP complex"/>
    <property type="evidence" value="ECO:0007669"/>
    <property type="project" value="TreeGrafter"/>
</dbReference>
<dbReference type="FunFam" id="2.30.30.100:FF:000023">
    <property type="entry name" value="Small nuclear ribonucleoprotein G"/>
    <property type="match status" value="1"/>
</dbReference>
<evidence type="ECO:0000256" key="6">
    <source>
        <dbReference type="ARBA" id="ARBA00023187"/>
    </source>
</evidence>
<keyword evidence="6 9" id="KW-0508">mRNA splicing</keyword>
<dbReference type="PANTHER" id="PTHR10553">
    <property type="entry name" value="SMALL NUCLEAR RIBONUCLEOPROTEIN"/>
    <property type="match status" value="1"/>
</dbReference>
<evidence type="ECO:0000259" key="10">
    <source>
        <dbReference type="PROSITE" id="PS52002"/>
    </source>
</evidence>
<dbReference type="PANTHER" id="PTHR10553:SF2">
    <property type="entry name" value="SMALL NUCLEAR RIBONUCLEOPROTEIN G"/>
    <property type="match status" value="1"/>
</dbReference>
<dbReference type="SUPFAM" id="SSF50182">
    <property type="entry name" value="Sm-like ribonucleoproteins"/>
    <property type="match status" value="1"/>
</dbReference>
<dbReference type="GO" id="GO:0071013">
    <property type="term" value="C:catalytic step 2 spliceosome"/>
    <property type="evidence" value="ECO:0007669"/>
    <property type="project" value="TreeGrafter"/>
</dbReference>
<comment type="caution">
    <text evidence="11">The sequence shown here is derived from an EMBL/GenBank/DDBJ whole genome shotgun (WGS) entry which is preliminary data.</text>
</comment>
<dbReference type="PROSITE" id="PS52002">
    <property type="entry name" value="SM"/>
    <property type="match status" value="1"/>
</dbReference>
<keyword evidence="12" id="KW-1185">Reference proteome</keyword>
<sequence length="101" mass="11350">MEPCKNYDGVTFTLMKSAVSPGQNTMVKTAGPDLKRYMDKRLSLKLNGNRKVSGVLRGFDQFMNVTLDETIEEVSTTESNRIGMVVIRGNSIVQFECLERI</sequence>
<dbReference type="CDD" id="cd01719">
    <property type="entry name" value="Sm_G"/>
    <property type="match status" value="1"/>
</dbReference>
<proteinExistence type="inferred from homology"/>
<accession>A0A976IL10</accession>
<dbReference type="InterPro" id="IPR047575">
    <property type="entry name" value="Sm"/>
</dbReference>
<dbReference type="GO" id="GO:0005682">
    <property type="term" value="C:U5 snRNP"/>
    <property type="evidence" value="ECO:0007669"/>
    <property type="project" value="TreeGrafter"/>
</dbReference>
<dbReference type="Proteomes" id="UP000294530">
    <property type="component" value="Unassembled WGS sequence"/>
</dbReference>
<dbReference type="GO" id="GO:0005689">
    <property type="term" value="C:U12-type spliceosomal complex"/>
    <property type="evidence" value="ECO:0007669"/>
    <property type="project" value="TreeGrafter"/>
</dbReference>
<name>A0A976IL10_BRELC</name>
<evidence type="ECO:0000256" key="9">
    <source>
        <dbReference type="RuleBase" id="RU365052"/>
    </source>
</evidence>
<dbReference type="GO" id="GO:0005685">
    <property type="term" value="C:U1 snRNP"/>
    <property type="evidence" value="ECO:0007669"/>
    <property type="project" value="TreeGrafter"/>
</dbReference>
<keyword evidence="5 9" id="KW-0694">RNA-binding</keyword>
<comment type="similarity">
    <text evidence="2 9">Belongs to the snRNP Sm proteins family.</text>
</comment>
<evidence type="ECO:0000256" key="1">
    <source>
        <dbReference type="ARBA" id="ARBA00004123"/>
    </source>
</evidence>
<keyword evidence="7 9" id="KW-0539">Nucleus</keyword>
<keyword evidence="3 9" id="KW-0507">mRNA processing</keyword>
<protein>
    <recommendedName>
        <fullName evidence="9">Small nuclear ribonucleoprotein G</fullName>
        <shortName evidence="9">snRNP-G</shortName>
    </recommendedName>
</protein>
<reference evidence="11 12" key="1">
    <citation type="journal article" date="2021" name="Genome Biol.">
        <title>AFLAP: assembly-free linkage analysis pipeline using k-mers from genome sequencing data.</title>
        <authorList>
            <person name="Fletcher K."/>
            <person name="Zhang L."/>
            <person name="Gil J."/>
            <person name="Han R."/>
            <person name="Cavanaugh K."/>
            <person name="Michelmore R."/>
        </authorList>
    </citation>
    <scope>NUCLEOTIDE SEQUENCE [LARGE SCALE GENOMIC DNA]</scope>
    <source>
        <strain evidence="11 12">SF5</strain>
    </source>
</reference>
<evidence type="ECO:0000256" key="7">
    <source>
        <dbReference type="ARBA" id="ARBA00023242"/>
    </source>
</evidence>
<dbReference type="GO" id="GO:0034719">
    <property type="term" value="C:SMN-Sm protein complex"/>
    <property type="evidence" value="ECO:0007669"/>
    <property type="project" value="TreeGrafter"/>
</dbReference>
<dbReference type="InterPro" id="IPR010920">
    <property type="entry name" value="LSM_dom_sf"/>
</dbReference>
<dbReference type="GO" id="GO:0000387">
    <property type="term" value="P:spliceosomal snRNP assembly"/>
    <property type="evidence" value="ECO:0007669"/>
    <property type="project" value="UniProtKB-UniRule"/>
</dbReference>
<gene>
    <name evidence="11" type="ORF">CCR75_007248</name>
</gene>
<dbReference type="SMART" id="SM00651">
    <property type="entry name" value="Sm"/>
    <property type="match status" value="1"/>
</dbReference>
<evidence type="ECO:0000256" key="5">
    <source>
        <dbReference type="ARBA" id="ARBA00022884"/>
    </source>
</evidence>
<dbReference type="InterPro" id="IPR044641">
    <property type="entry name" value="Lsm7/SmG-like"/>
</dbReference>
<dbReference type="OrthoDB" id="2146at2759"/>
<dbReference type="GO" id="GO:0005687">
    <property type="term" value="C:U4 snRNP"/>
    <property type="evidence" value="ECO:0007669"/>
    <property type="project" value="TreeGrafter"/>
</dbReference>
<comment type="function">
    <text evidence="9">Plays a role in pre-mRNA splicing.</text>
</comment>
<evidence type="ECO:0000313" key="12">
    <source>
        <dbReference type="Proteomes" id="UP000294530"/>
    </source>
</evidence>
<organism evidence="11 12">
    <name type="scientific">Bremia lactucae</name>
    <name type="common">Lettuce downy mildew</name>
    <dbReference type="NCBI Taxonomy" id="4779"/>
    <lineage>
        <taxon>Eukaryota</taxon>
        <taxon>Sar</taxon>
        <taxon>Stramenopiles</taxon>
        <taxon>Oomycota</taxon>
        <taxon>Peronosporomycetes</taxon>
        <taxon>Peronosporales</taxon>
        <taxon>Peronosporaceae</taxon>
        <taxon>Bremia</taxon>
    </lineage>
</organism>
<evidence type="ECO:0000256" key="2">
    <source>
        <dbReference type="ARBA" id="ARBA00006850"/>
    </source>
</evidence>
<dbReference type="AlphaFoldDB" id="A0A976IL10"/>
<dbReference type="RefSeq" id="XP_067823215.1">
    <property type="nucleotide sequence ID" value="XM_067965310.1"/>
</dbReference>
<dbReference type="GO" id="GO:0071011">
    <property type="term" value="C:precatalytic spliceosome"/>
    <property type="evidence" value="ECO:0007669"/>
    <property type="project" value="TreeGrafter"/>
</dbReference>
<dbReference type="GO" id="GO:0071004">
    <property type="term" value="C:U2-type prespliceosome"/>
    <property type="evidence" value="ECO:0007669"/>
    <property type="project" value="TreeGrafter"/>
</dbReference>
<dbReference type="EMBL" id="SHOA02000009">
    <property type="protein sequence ID" value="TDH73717.1"/>
    <property type="molecule type" value="Genomic_DNA"/>
</dbReference>
<feature type="domain" description="Sm" evidence="10">
    <location>
        <begin position="29"/>
        <end position="101"/>
    </location>
</feature>
<keyword evidence="4 9" id="KW-0747">Spliceosome</keyword>
<evidence type="ECO:0000256" key="3">
    <source>
        <dbReference type="ARBA" id="ARBA00022664"/>
    </source>
</evidence>
<dbReference type="Gene3D" id="2.30.30.100">
    <property type="match status" value="1"/>
</dbReference>
<dbReference type="Pfam" id="PF01423">
    <property type="entry name" value="LSM"/>
    <property type="match status" value="1"/>
</dbReference>
<evidence type="ECO:0000313" key="11">
    <source>
        <dbReference type="EMBL" id="TDH73717.1"/>
    </source>
</evidence>
<dbReference type="InterPro" id="IPR001163">
    <property type="entry name" value="Sm_dom_euk/arc"/>
</dbReference>
<dbReference type="GeneID" id="94350981"/>